<sequence length="316" mass="34722">MLIAYIQKGNRLQPVPLSALEQAEWIDLMAPTAEEIRQVEALGFEIPSLGDMEEIELSNRIYHEGATDYMTVVLPGETAGGARAAMPVAFILAPDRLLTVRHHAPRPFATFPERADRAILGCSSPDRLFVGLIEEVVGRLADLLEGSQNKLETISDVIFASNGDTPDMRETLVVIGRESAMMSMVRIGLVSISRALAFYTARLEDNPDAQKLKAAVKAQLRDIQSVELHADFLSGRVSLTLDATLGLINLEQNATVRILSVVAALFLPPTLIASIYGMNFTNMPELDQPWGYPMSLGLMAGSALLTFLFLKWKKWI</sequence>
<feature type="transmembrane region" description="Helical" evidence="8">
    <location>
        <begin position="258"/>
        <end position="278"/>
    </location>
</feature>
<dbReference type="InterPro" id="IPR045863">
    <property type="entry name" value="CorA_TM1_TM2"/>
</dbReference>
<dbReference type="SUPFAM" id="SSF144083">
    <property type="entry name" value="Magnesium transport protein CorA, transmembrane region"/>
    <property type="match status" value="1"/>
</dbReference>
<evidence type="ECO:0000256" key="8">
    <source>
        <dbReference type="SAM" id="Phobius"/>
    </source>
</evidence>
<comment type="caution">
    <text evidence="9">The sequence shown here is derived from an EMBL/GenBank/DDBJ whole genome shotgun (WGS) entry which is preliminary data.</text>
</comment>
<comment type="similarity">
    <text evidence="2">Belongs to the CorA metal ion transporter (MIT) (TC 1.A.35) family.</text>
</comment>
<evidence type="ECO:0000256" key="6">
    <source>
        <dbReference type="ARBA" id="ARBA00022989"/>
    </source>
</evidence>
<dbReference type="CDD" id="cd12837">
    <property type="entry name" value="EcCorA-like_u1"/>
    <property type="match status" value="1"/>
</dbReference>
<protein>
    <submittedName>
        <fullName evidence="9">Magnesium transporter CorA family protein</fullName>
    </submittedName>
</protein>
<keyword evidence="10" id="KW-1185">Reference proteome</keyword>
<reference evidence="9 10" key="1">
    <citation type="submission" date="2022-03" db="EMBL/GenBank/DDBJ databases">
        <authorList>
            <person name="He Y."/>
        </authorList>
    </citation>
    <scope>NUCLEOTIDE SEQUENCE [LARGE SCALE GENOMIC DNA]</scope>
    <source>
        <strain evidence="9 10">TK19116</strain>
    </source>
</reference>
<dbReference type="PANTHER" id="PTHR46494:SF1">
    <property type="entry name" value="CORA FAMILY METAL ION TRANSPORTER (EUROFUNG)"/>
    <property type="match status" value="1"/>
</dbReference>
<proteinExistence type="inferred from homology"/>
<comment type="subcellular location">
    <subcellularLocation>
        <location evidence="1">Cell membrane</location>
        <topology evidence="1">Multi-pass membrane protein</topology>
    </subcellularLocation>
</comment>
<evidence type="ECO:0000313" key="10">
    <source>
        <dbReference type="Proteomes" id="UP001203945"/>
    </source>
</evidence>
<evidence type="ECO:0000256" key="1">
    <source>
        <dbReference type="ARBA" id="ARBA00004651"/>
    </source>
</evidence>
<evidence type="ECO:0000256" key="5">
    <source>
        <dbReference type="ARBA" id="ARBA00022692"/>
    </source>
</evidence>
<keyword evidence="6 8" id="KW-1133">Transmembrane helix</keyword>
<keyword evidence="7 8" id="KW-0472">Membrane</keyword>
<dbReference type="RefSeq" id="WP_255330212.1">
    <property type="nucleotide sequence ID" value="NZ_JAKZEU010000004.1"/>
</dbReference>
<evidence type="ECO:0000256" key="4">
    <source>
        <dbReference type="ARBA" id="ARBA00022475"/>
    </source>
</evidence>
<evidence type="ECO:0000256" key="2">
    <source>
        <dbReference type="ARBA" id="ARBA00009765"/>
    </source>
</evidence>
<keyword evidence="5 8" id="KW-0812">Transmembrane</keyword>
<feature type="transmembrane region" description="Helical" evidence="8">
    <location>
        <begin position="290"/>
        <end position="310"/>
    </location>
</feature>
<accession>A0ABT1MSC7</accession>
<evidence type="ECO:0000256" key="7">
    <source>
        <dbReference type="ARBA" id="ARBA00023136"/>
    </source>
</evidence>
<dbReference type="SUPFAM" id="SSF143865">
    <property type="entry name" value="CorA soluble domain-like"/>
    <property type="match status" value="1"/>
</dbReference>
<name>A0ABT1MSC7_9RHOB</name>
<dbReference type="Gene3D" id="1.20.58.340">
    <property type="entry name" value="Magnesium transport protein CorA, transmembrane region"/>
    <property type="match status" value="1"/>
</dbReference>
<dbReference type="EMBL" id="JAKZEU010000004">
    <property type="protein sequence ID" value="MCQ0971203.1"/>
    <property type="molecule type" value="Genomic_DNA"/>
</dbReference>
<organism evidence="9 10">
    <name type="scientific">Paracoccus albicereus</name>
    <dbReference type="NCBI Taxonomy" id="2922394"/>
    <lineage>
        <taxon>Bacteria</taxon>
        <taxon>Pseudomonadati</taxon>
        <taxon>Pseudomonadota</taxon>
        <taxon>Alphaproteobacteria</taxon>
        <taxon>Rhodobacterales</taxon>
        <taxon>Paracoccaceae</taxon>
        <taxon>Paracoccus</taxon>
    </lineage>
</organism>
<evidence type="ECO:0000256" key="3">
    <source>
        <dbReference type="ARBA" id="ARBA00022448"/>
    </source>
</evidence>
<dbReference type="InterPro" id="IPR045861">
    <property type="entry name" value="CorA_cytoplasmic_dom"/>
</dbReference>
<gene>
    <name evidence="9" type="ORF">MLD63_12300</name>
</gene>
<keyword evidence="4" id="KW-1003">Cell membrane</keyword>
<evidence type="ECO:0000313" key="9">
    <source>
        <dbReference type="EMBL" id="MCQ0971203.1"/>
    </source>
</evidence>
<dbReference type="InterPro" id="IPR002523">
    <property type="entry name" value="MgTranspt_CorA/ZnTranspt_ZntB"/>
</dbReference>
<dbReference type="PANTHER" id="PTHR46494">
    <property type="entry name" value="CORA FAMILY METAL ION TRANSPORTER (EUROFUNG)"/>
    <property type="match status" value="1"/>
</dbReference>
<dbReference type="Pfam" id="PF01544">
    <property type="entry name" value="CorA"/>
    <property type="match status" value="1"/>
</dbReference>
<dbReference type="Proteomes" id="UP001203945">
    <property type="component" value="Unassembled WGS sequence"/>
</dbReference>
<keyword evidence="3" id="KW-0813">Transport</keyword>